<dbReference type="AlphaFoldDB" id="A0A1G8X0Z7"/>
<dbReference type="InterPro" id="IPR018314">
    <property type="entry name" value="RsmB/NOL1/NOP2-like_CS"/>
</dbReference>
<dbReference type="FunFam" id="3.40.50.150:FF:000022">
    <property type="entry name" value="Ribosomal RNA small subunit methyltransferase B"/>
    <property type="match status" value="1"/>
</dbReference>
<evidence type="ECO:0000256" key="6">
    <source>
        <dbReference type="ARBA" id="ARBA00022552"/>
    </source>
</evidence>
<dbReference type="InterPro" id="IPR001678">
    <property type="entry name" value="MeTrfase_RsmB-F_NOP2_dom"/>
</dbReference>
<dbReference type="PROSITE" id="PS01153">
    <property type="entry name" value="NOL1_NOP2_SUN"/>
    <property type="match status" value="1"/>
</dbReference>
<dbReference type="EC" id="2.1.1.176" evidence="4"/>
<dbReference type="FunFam" id="1.10.940.10:FF:000006">
    <property type="entry name" value="16S rRNA (Cytosine(967)-C(5))-methyltransferase RsmB"/>
    <property type="match status" value="1"/>
</dbReference>
<dbReference type="STRING" id="426701.SAMN04488098_100559"/>
<sequence>MSNQKIKQSSRYLAVEIFDKVEASQAFSNIVLNDVLRQNQLSPEDTRFLTELVYGVIQNKMKLDYQLDPFIRKQKKIDGWVMQLLRVSLYQITLLDKIPMHAIVNEAVNIAKVRGNRGIAGFVNGVLRAIERKGVRSADDISEPIKKLSIMYSYPEWIVTLLSEEVGMEETEQILDSLSDKARLSLRVNTTLKSVEDVQRHLELEGFETEKSKVSANGLICLRGLPVHSSLFKDGVITIQDESSMLVAEALQIEAGDAVLDACAAPGGKTTHIATYLDKTKGGQVTALDLHEKKIRKIRENADRLGFADIIITNAMDARKAAETFEHESFDKILIDAPCSGLGLMRRKPDIRYQKRLSDINALQKVQLDILTSVAPLLKKGGRLVYSTCTITRKENDDVVEAFLSEQPSYEIEPVYRNNSSIKLSENGFLHLYPHRYHTDGFFIASLRKT</sequence>
<evidence type="ECO:0000256" key="10">
    <source>
        <dbReference type="ARBA" id="ARBA00022884"/>
    </source>
</evidence>
<comment type="function">
    <text evidence="1">Specifically methylates the cytosine at position 967 (m5C967) of 16S rRNA.</text>
</comment>
<keyword evidence="17" id="KW-1185">Reference proteome</keyword>
<comment type="catalytic activity">
    <reaction evidence="13">
        <text>cytidine(967) in 16S rRNA + S-adenosyl-L-methionine = 5-methylcytidine(967) in 16S rRNA + S-adenosyl-L-homocysteine + H(+)</text>
        <dbReference type="Rhea" id="RHEA:42748"/>
        <dbReference type="Rhea" id="RHEA-COMP:10219"/>
        <dbReference type="Rhea" id="RHEA-COMP:10220"/>
        <dbReference type="ChEBI" id="CHEBI:15378"/>
        <dbReference type="ChEBI" id="CHEBI:57856"/>
        <dbReference type="ChEBI" id="CHEBI:59789"/>
        <dbReference type="ChEBI" id="CHEBI:74483"/>
        <dbReference type="ChEBI" id="CHEBI:82748"/>
        <dbReference type="EC" id="2.1.1.176"/>
    </reaction>
</comment>
<feature type="binding site" evidence="14">
    <location>
        <position position="317"/>
    </location>
    <ligand>
        <name>S-adenosyl-L-methionine</name>
        <dbReference type="ChEBI" id="CHEBI:59789"/>
    </ligand>
</feature>
<evidence type="ECO:0000313" key="16">
    <source>
        <dbReference type="EMBL" id="SDJ84114.1"/>
    </source>
</evidence>
<dbReference type="Gene3D" id="1.10.940.10">
    <property type="entry name" value="NusB-like"/>
    <property type="match status" value="1"/>
</dbReference>
<evidence type="ECO:0000256" key="3">
    <source>
        <dbReference type="ARBA" id="ARBA00007494"/>
    </source>
</evidence>
<evidence type="ECO:0000259" key="15">
    <source>
        <dbReference type="PROSITE" id="PS51686"/>
    </source>
</evidence>
<dbReference type="InterPro" id="IPR004573">
    <property type="entry name" value="rRNA_ssu_MeTfrase_B"/>
</dbReference>
<dbReference type="InterPro" id="IPR006027">
    <property type="entry name" value="NusB_RsmB_TIM44"/>
</dbReference>
<dbReference type="RefSeq" id="WP_091265027.1">
    <property type="nucleotide sequence ID" value="NZ_FNFK01000005.1"/>
</dbReference>
<reference evidence="17" key="1">
    <citation type="submission" date="2016-10" db="EMBL/GenBank/DDBJ databases">
        <authorList>
            <person name="Varghese N."/>
            <person name="Submissions S."/>
        </authorList>
    </citation>
    <scope>NUCLEOTIDE SEQUENCE [LARGE SCALE GENOMIC DNA]</scope>
    <source>
        <strain evidence="17">DSM 19181</strain>
    </source>
</reference>
<dbReference type="CDD" id="cd02440">
    <property type="entry name" value="AdoMet_MTases"/>
    <property type="match status" value="1"/>
</dbReference>
<feature type="binding site" evidence="14">
    <location>
        <position position="336"/>
    </location>
    <ligand>
        <name>S-adenosyl-L-methionine</name>
        <dbReference type="ChEBI" id="CHEBI:59789"/>
    </ligand>
</feature>
<dbReference type="Pfam" id="PF22458">
    <property type="entry name" value="RsmF-B_ferredox"/>
    <property type="match status" value="1"/>
</dbReference>
<keyword evidence="5" id="KW-0963">Cytoplasm</keyword>
<keyword evidence="7 14" id="KW-0489">Methyltransferase</keyword>
<feature type="active site" description="Nucleophile" evidence="14">
    <location>
        <position position="389"/>
    </location>
</feature>
<dbReference type="NCBIfam" id="TIGR00563">
    <property type="entry name" value="rsmB"/>
    <property type="match status" value="1"/>
</dbReference>
<proteinExistence type="inferred from homology"/>
<keyword evidence="9 14" id="KW-0949">S-adenosyl-L-methionine</keyword>
<keyword evidence="6" id="KW-0698">rRNA processing</keyword>
<dbReference type="SUPFAM" id="SSF48013">
    <property type="entry name" value="NusB-like"/>
    <property type="match status" value="1"/>
</dbReference>
<evidence type="ECO:0000256" key="13">
    <source>
        <dbReference type="ARBA" id="ARBA00047283"/>
    </source>
</evidence>
<comment type="subcellular location">
    <subcellularLocation>
        <location evidence="2">Cytoplasm</location>
    </subcellularLocation>
</comment>
<evidence type="ECO:0000256" key="5">
    <source>
        <dbReference type="ARBA" id="ARBA00022490"/>
    </source>
</evidence>
<accession>A0A1G8X0Z7</accession>
<keyword evidence="10 14" id="KW-0694">RNA-binding</keyword>
<evidence type="ECO:0000313" key="17">
    <source>
        <dbReference type="Proteomes" id="UP000199433"/>
    </source>
</evidence>
<dbReference type="PRINTS" id="PR02008">
    <property type="entry name" value="RCMTFAMILY"/>
</dbReference>
<dbReference type="SUPFAM" id="SSF53335">
    <property type="entry name" value="S-adenosyl-L-methionine-dependent methyltransferases"/>
    <property type="match status" value="1"/>
</dbReference>
<feature type="binding site" evidence="14">
    <location>
        <begin position="263"/>
        <end position="269"/>
    </location>
    <ligand>
        <name>S-adenosyl-L-methionine</name>
        <dbReference type="ChEBI" id="CHEBI:59789"/>
    </ligand>
</feature>
<evidence type="ECO:0000256" key="2">
    <source>
        <dbReference type="ARBA" id="ARBA00004496"/>
    </source>
</evidence>
<dbReference type="InterPro" id="IPR035926">
    <property type="entry name" value="NusB-like_sf"/>
</dbReference>
<dbReference type="Proteomes" id="UP000199433">
    <property type="component" value="Unassembled WGS sequence"/>
</dbReference>
<dbReference type="InterPro" id="IPR054728">
    <property type="entry name" value="RsmB-like_ferredoxin"/>
</dbReference>
<dbReference type="GO" id="GO:0008649">
    <property type="term" value="F:rRNA methyltransferase activity"/>
    <property type="evidence" value="ECO:0007669"/>
    <property type="project" value="InterPro"/>
</dbReference>
<dbReference type="PROSITE" id="PS51686">
    <property type="entry name" value="SAM_MT_RSMB_NOP"/>
    <property type="match status" value="1"/>
</dbReference>
<protein>
    <recommendedName>
        <fullName evidence="4">16S rRNA (cytosine(967)-C(5))-methyltransferase</fullName>
        <ecNumber evidence="4">2.1.1.176</ecNumber>
    </recommendedName>
    <alternativeName>
        <fullName evidence="11">16S rRNA m5C967 methyltransferase</fullName>
    </alternativeName>
    <alternativeName>
        <fullName evidence="12">rRNA (cytosine-C(5)-)-methyltransferase RsmB</fullName>
    </alternativeName>
</protein>
<dbReference type="PANTHER" id="PTHR22807:SF53">
    <property type="entry name" value="RIBOSOMAL RNA SMALL SUBUNIT METHYLTRANSFERASE B-RELATED"/>
    <property type="match status" value="1"/>
</dbReference>
<dbReference type="GO" id="GO:0006355">
    <property type="term" value="P:regulation of DNA-templated transcription"/>
    <property type="evidence" value="ECO:0007669"/>
    <property type="project" value="InterPro"/>
</dbReference>
<dbReference type="GO" id="GO:0003723">
    <property type="term" value="F:RNA binding"/>
    <property type="evidence" value="ECO:0007669"/>
    <property type="project" value="UniProtKB-UniRule"/>
</dbReference>
<dbReference type="NCBIfam" id="NF011494">
    <property type="entry name" value="PRK14902.1"/>
    <property type="match status" value="1"/>
</dbReference>
<dbReference type="InterPro" id="IPR029063">
    <property type="entry name" value="SAM-dependent_MTases_sf"/>
</dbReference>
<organism evidence="16 17">
    <name type="scientific">Alkalibacterium thalassium</name>
    <dbReference type="NCBI Taxonomy" id="426701"/>
    <lineage>
        <taxon>Bacteria</taxon>
        <taxon>Bacillati</taxon>
        <taxon>Bacillota</taxon>
        <taxon>Bacilli</taxon>
        <taxon>Lactobacillales</taxon>
        <taxon>Carnobacteriaceae</taxon>
        <taxon>Alkalibacterium</taxon>
    </lineage>
</organism>
<evidence type="ECO:0000256" key="1">
    <source>
        <dbReference type="ARBA" id="ARBA00002724"/>
    </source>
</evidence>
<dbReference type="OrthoDB" id="9810297at2"/>
<evidence type="ECO:0000256" key="7">
    <source>
        <dbReference type="ARBA" id="ARBA00022603"/>
    </source>
</evidence>
<dbReference type="Pfam" id="PF01029">
    <property type="entry name" value="NusB"/>
    <property type="match status" value="1"/>
</dbReference>
<evidence type="ECO:0000256" key="8">
    <source>
        <dbReference type="ARBA" id="ARBA00022679"/>
    </source>
</evidence>
<dbReference type="InterPro" id="IPR023267">
    <property type="entry name" value="RCMT"/>
</dbReference>
<comment type="similarity">
    <text evidence="3 14">Belongs to the class I-like SAM-binding methyltransferase superfamily. RsmB/NOP family.</text>
</comment>
<dbReference type="PANTHER" id="PTHR22807">
    <property type="entry name" value="NOP2 YEAST -RELATED NOL1/NOP2/FMU SUN DOMAIN-CONTAINING"/>
    <property type="match status" value="1"/>
</dbReference>
<evidence type="ECO:0000256" key="11">
    <source>
        <dbReference type="ARBA" id="ARBA00030399"/>
    </source>
</evidence>
<evidence type="ECO:0000256" key="4">
    <source>
        <dbReference type="ARBA" id="ARBA00012140"/>
    </source>
</evidence>
<evidence type="ECO:0000256" key="12">
    <source>
        <dbReference type="ARBA" id="ARBA00031088"/>
    </source>
</evidence>
<keyword evidence="8 14" id="KW-0808">Transferase</keyword>
<feature type="binding site" evidence="14">
    <location>
        <position position="289"/>
    </location>
    <ligand>
        <name>S-adenosyl-L-methionine</name>
        <dbReference type="ChEBI" id="CHEBI:59789"/>
    </ligand>
</feature>
<dbReference type="GO" id="GO:0005737">
    <property type="term" value="C:cytoplasm"/>
    <property type="evidence" value="ECO:0007669"/>
    <property type="project" value="UniProtKB-SubCell"/>
</dbReference>
<gene>
    <name evidence="16" type="ORF">SAMN04488098_100559</name>
</gene>
<dbReference type="Gene3D" id="3.30.70.1170">
    <property type="entry name" value="Sun protein, domain 3"/>
    <property type="match status" value="1"/>
</dbReference>
<dbReference type="Pfam" id="PF01189">
    <property type="entry name" value="Methyltr_RsmB-F"/>
    <property type="match status" value="1"/>
</dbReference>
<dbReference type="EMBL" id="FNFK01000005">
    <property type="protein sequence ID" value="SDJ84114.1"/>
    <property type="molecule type" value="Genomic_DNA"/>
</dbReference>
<evidence type="ECO:0000256" key="14">
    <source>
        <dbReference type="PROSITE-ProRule" id="PRU01023"/>
    </source>
</evidence>
<dbReference type="InterPro" id="IPR049560">
    <property type="entry name" value="MeTrfase_RsmB-F_NOP2_cat"/>
</dbReference>
<feature type="domain" description="SAM-dependent MTase RsmB/NOP-type" evidence="15">
    <location>
        <begin position="174"/>
        <end position="450"/>
    </location>
</feature>
<evidence type="ECO:0000256" key="9">
    <source>
        <dbReference type="ARBA" id="ARBA00022691"/>
    </source>
</evidence>
<dbReference type="Gene3D" id="3.40.50.150">
    <property type="entry name" value="Vaccinia Virus protein VP39"/>
    <property type="match status" value="1"/>
</dbReference>
<name>A0A1G8X0Z7_9LACT</name>